<sequence length="72" mass="7938">MMNIGLDQMNRMCNAIMDLGYQPKQAKIAVATMSRLVNQQGFEFGSPEHLAWARREIGNDSIVTAAASSLTH</sequence>
<name>A0A7L4YSY2_9ACTN</name>
<dbReference type="InParanoid" id="A0A7L4YSY2"/>
<keyword evidence="2" id="KW-1185">Reference proteome</keyword>
<accession>A0A7L4YSY2</accession>
<gene>
    <name evidence="1" type="ORF">EK0264_19115</name>
</gene>
<dbReference type="EMBL" id="CP047156">
    <property type="protein sequence ID" value="QHC02168.1"/>
    <property type="molecule type" value="Genomic_DNA"/>
</dbReference>
<reference evidence="1 2" key="1">
    <citation type="journal article" date="2018" name="Int. J. Syst. Evol. Microbiol.">
        <title>Epidermidibacterium keratini gen. nov., sp. nov., a member of the family Sporichthyaceae, isolated from keratin epidermis.</title>
        <authorList>
            <person name="Lee D.G."/>
            <person name="Trujillo M.E."/>
            <person name="Kang S."/>
            <person name="Nam J.J."/>
            <person name="Kim Y.J."/>
        </authorList>
    </citation>
    <scope>NUCLEOTIDE SEQUENCE [LARGE SCALE GENOMIC DNA]</scope>
    <source>
        <strain evidence="1 2">EPI-7</strain>
    </source>
</reference>
<dbReference type="OrthoDB" id="5193318at2"/>
<evidence type="ECO:0000313" key="2">
    <source>
        <dbReference type="Proteomes" id="UP000463857"/>
    </source>
</evidence>
<dbReference type="KEGG" id="eke:EK0264_19115"/>
<dbReference type="Proteomes" id="UP000463857">
    <property type="component" value="Chromosome"/>
</dbReference>
<evidence type="ECO:0000313" key="1">
    <source>
        <dbReference type="EMBL" id="QHC02168.1"/>
    </source>
</evidence>
<protein>
    <submittedName>
        <fullName evidence="1">Uncharacterized protein</fullName>
    </submittedName>
</protein>
<organism evidence="1 2">
    <name type="scientific">Epidermidibacterium keratini</name>
    <dbReference type="NCBI Taxonomy" id="1891644"/>
    <lineage>
        <taxon>Bacteria</taxon>
        <taxon>Bacillati</taxon>
        <taxon>Actinomycetota</taxon>
        <taxon>Actinomycetes</taxon>
        <taxon>Sporichthyales</taxon>
        <taxon>Sporichthyaceae</taxon>
        <taxon>Epidermidibacterium</taxon>
    </lineage>
</organism>
<dbReference type="AlphaFoldDB" id="A0A7L4YSY2"/>
<proteinExistence type="predicted"/>
<dbReference type="RefSeq" id="WP_159547292.1">
    <property type="nucleotide sequence ID" value="NZ_CP047156.1"/>
</dbReference>